<reference evidence="2" key="1">
    <citation type="submission" date="2021-05" db="EMBL/GenBank/DDBJ databases">
        <authorList>
            <person name="Alioto T."/>
            <person name="Alioto T."/>
            <person name="Gomez Garrido J."/>
        </authorList>
    </citation>
    <scope>NUCLEOTIDE SEQUENCE</scope>
</reference>
<organism evidence="2">
    <name type="scientific">Culex pipiens</name>
    <name type="common">House mosquito</name>
    <dbReference type="NCBI Taxonomy" id="7175"/>
    <lineage>
        <taxon>Eukaryota</taxon>
        <taxon>Metazoa</taxon>
        <taxon>Ecdysozoa</taxon>
        <taxon>Arthropoda</taxon>
        <taxon>Hexapoda</taxon>
        <taxon>Insecta</taxon>
        <taxon>Pterygota</taxon>
        <taxon>Neoptera</taxon>
        <taxon>Endopterygota</taxon>
        <taxon>Diptera</taxon>
        <taxon>Nematocera</taxon>
        <taxon>Culicoidea</taxon>
        <taxon>Culicidae</taxon>
        <taxon>Culicinae</taxon>
        <taxon>Culicini</taxon>
        <taxon>Culex</taxon>
        <taxon>Culex</taxon>
    </lineage>
</organism>
<protein>
    <submittedName>
        <fullName evidence="2">(northern house mosquito) hypothetical protein</fullName>
    </submittedName>
</protein>
<evidence type="ECO:0000256" key="1">
    <source>
        <dbReference type="SAM" id="MobiDB-lite"/>
    </source>
</evidence>
<accession>A0A8D8DRD9</accession>
<name>A0A8D8DRD9_CULPI</name>
<evidence type="ECO:0000313" key="2">
    <source>
        <dbReference type="EMBL" id="CAG6513370.1"/>
    </source>
</evidence>
<dbReference type="EMBL" id="HBUE01167466">
    <property type="protein sequence ID" value="CAG6513370.1"/>
    <property type="molecule type" value="Transcribed_RNA"/>
</dbReference>
<dbReference type="EMBL" id="HBUE01131463">
    <property type="protein sequence ID" value="CAG6496600.1"/>
    <property type="molecule type" value="Transcribed_RNA"/>
</dbReference>
<sequence length="108" mass="12732">MSAKKCLRKNNNDTCLNVKCLTRKKEKKKPTNTQTHLTHRRKPNRGNNLLVKVKISFSTRFKLYFYTNANETLNKTKNETSERNRVNNGGEKKKKCCIFVDSVLYKKY</sequence>
<feature type="region of interest" description="Disordered" evidence="1">
    <location>
        <begin position="25"/>
        <end position="46"/>
    </location>
</feature>
<dbReference type="AlphaFoldDB" id="A0A8D8DRD9"/>
<dbReference type="EMBL" id="HBUE01272780">
    <property type="protein sequence ID" value="CAG6564837.1"/>
    <property type="molecule type" value="Transcribed_RNA"/>
</dbReference>
<proteinExistence type="predicted"/>